<dbReference type="GO" id="GO:0009039">
    <property type="term" value="F:urease activity"/>
    <property type="evidence" value="ECO:0007669"/>
    <property type="project" value="UniProtKB-EC"/>
</dbReference>
<dbReference type="InterPro" id="IPR011059">
    <property type="entry name" value="Metal-dep_hydrolase_composite"/>
</dbReference>
<evidence type="ECO:0000256" key="2">
    <source>
        <dbReference type="ARBA" id="ARBA00022801"/>
    </source>
</evidence>
<evidence type="ECO:0000256" key="1">
    <source>
        <dbReference type="ARBA" id="ARBA00022723"/>
    </source>
</evidence>
<dbReference type="GO" id="GO:0046872">
    <property type="term" value="F:metal ion binding"/>
    <property type="evidence" value="ECO:0007669"/>
    <property type="project" value="UniProtKB-KW"/>
</dbReference>
<dbReference type="PANTHER" id="PTHR33569:SF1">
    <property type="entry name" value="UREASE"/>
    <property type="match status" value="1"/>
</dbReference>
<comment type="catalytic activity">
    <reaction evidence="3">
        <text>urea + 2 H2O + H(+) = hydrogencarbonate + 2 NH4(+)</text>
        <dbReference type="Rhea" id="RHEA:20557"/>
        <dbReference type="ChEBI" id="CHEBI:15377"/>
        <dbReference type="ChEBI" id="CHEBI:15378"/>
        <dbReference type="ChEBI" id="CHEBI:16199"/>
        <dbReference type="ChEBI" id="CHEBI:17544"/>
        <dbReference type="ChEBI" id="CHEBI:28938"/>
        <dbReference type="EC" id="3.5.1.5"/>
    </reaction>
</comment>
<evidence type="ECO:0000313" key="5">
    <source>
        <dbReference type="EMBL" id="GHO42491.1"/>
    </source>
</evidence>
<protein>
    <recommendedName>
        <fullName evidence="4">Urease alpha-subunit N-terminal domain-containing protein</fullName>
    </recommendedName>
</protein>
<dbReference type="EMBL" id="BNJF01000001">
    <property type="protein sequence ID" value="GHO42491.1"/>
    <property type="molecule type" value="Genomic_DNA"/>
</dbReference>
<dbReference type="AlphaFoldDB" id="A0A8J3MQ81"/>
<keyword evidence="1" id="KW-0479">Metal-binding</keyword>
<dbReference type="SUPFAM" id="SSF51338">
    <property type="entry name" value="Composite domain of metallo-dependent hydrolases"/>
    <property type="match status" value="1"/>
</dbReference>
<keyword evidence="6" id="KW-1185">Reference proteome</keyword>
<reference evidence="5" key="1">
    <citation type="submission" date="2020-10" db="EMBL/GenBank/DDBJ databases">
        <title>Taxonomic study of unclassified bacteria belonging to the class Ktedonobacteria.</title>
        <authorList>
            <person name="Yabe S."/>
            <person name="Wang C.M."/>
            <person name="Zheng Y."/>
            <person name="Sakai Y."/>
            <person name="Cavaletti L."/>
            <person name="Monciardini P."/>
            <person name="Donadio S."/>
        </authorList>
    </citation>
    <scope>NUCLEOTIDE SEQUENCE</scope>
    <source>
        <strain evidence="5">SOSP1-1</strain>
    </source>
</reference>
<evidence type="ECO:0000259" key="4">
    <source>
        <dbReference type="Pfam" id="PF00449"/>
    </source>
</evidence>
<organism evidence="5 6">
    <name type="scientific">Ktedonospora formicarum</name>
    <dbReference type="NCBI Taxonomy" id="2778364"/>
    <lineage>
        <taxon>Bacteria</taxon>
        <taxon>Bacillati</taxon>
        <taxon>Chloroflexota</taxon>
        <taxon>Ktedonobacteria</taxon>
        <taxon>Ktedonobacterales</taxon>
        <taxon>Ktedonobacteraceae</taxon>
        <taxon>Ktedonospora</taxon>
    </lineage>
</organism>
<dbReference type="PANTHER" id="PTHR33569">
    <property type="entry name" value="UREASE"/>
    <property type="match status" value="1"/>
</dbReference>
<dbReference type="InterPro" id="IPR050069">
    <property type="entry name" value="Urease_subunit"/>
</dbReference>
<name>A0A8J3MQ81_9CHLR</name>
<dbReference type="InterPro" id="IPR011612">
    <property type="entry name" value="Urease_alpha_N_dom"/>
</dbReference>
<gene>
    <name evidence="5" type="ORF">KSX_06540</name>
</gene>
<evidence type="ECO:0000313" key="6">
    <source>
        <dbReference type="Proteomes" id="UP000612362"/>
    </source>
</evidence>
<dbReference type="Proteomes" id="UP000612362">
    <property type="component" value="Unassembled WGS sequence"/>
</dbReference>
<dbReference type="Gene3D" id="2.30.40.10">
    <property type="entry name" value="Urease, subunit C, domain 1"/>
    <property type="match status" value="1"/>
</dbReference>
<dbReference type="Pfam" id="PF00449">
    <property type="entry name" value="Urease_alpha"/>
    <property type="match status" value="1"/>
</dbReference>
<feature type="domain" description="Urease alpha-subunit N-terminal" evidence="4">
    <location>
        <begin position="5"/>
        <end position="49"/>
    </location>
</feature>
<sequence>MSLYIPRQTYADLYGPTVGDRVRLADTDLIIEVEQDLTSYGDEITFGGAR</sequence>
<keyword evidence="2" id="KW-0378">Hydrolase</keyword>
<comment type="caution">
    <text evidence="5">The sequence shown here is derived from an EMBL/GenBank/DDBJ whole genome shotgun (WGS) entry which is preliminary data.</text>
</comment>
<evidence type="ECO:0000256" key="3">
    <source>
        <dbReference type="ARBA" id="ARBA00047778"/>
    </source>
</evidence>
<proteinExistence type="predicted"/>
<accession>A0A8J3MQ81</accession>